<dbReference type="Pfam" id="PF16013">
    <property type="entry name" value="DUF4781"/>
    <property type="match status" value="1"/>
</dbReference>
<feature type="domain" description="DUF4781" evidence="2">
    <location>
        <begin position="153"/>
        <end position="378"/>
    </location>
</feature>
<evidence type="ECO:0000256" key="1">
    <source>
        <dbReference type="SAM" id="Phobius"/>
    </source>
</evidence>
<comment type="caution">
    <text evidence="3">The sequence shown here is derived from an EMBL/GenBank/DDBJ whole genome shotgun (WGS) entry which is preliminary data.</text>
</comment>
<reference evidence="3 4" key="1">
    <citation type="submission" date="2024-11" db="EMBL/GenBank/DDBJ databases">
        <title>Adaptive evolution of stress response genes in parasites aligns with host niche diversity.</title>
        <authorList>
            <person name="Hahn C."/>
            <person name="Resl P."/>
        </authorList>
    </citation>
    <scope>NUCLEOTIDE SEQUENCE [LARGE SCALE GENOMIC DNA]</scope>
    <source>
        <strain evidence="3">EGGRZ-B1_66</strain>
        <tissue evidence="3">Body</tissue>
    </source>
</reference>
<keyword evidence="1" id="KW-1133">Transmembrane helix</keyword>
<feature type="transmembrane region" description="Helical" evidence="1">
    <location>
        <begin position="245"/>
        <end position="263"/>
    </location>
</feature>
<keyword evidence="1" id="KW-0472">Membrane</keyword>
<dbReference type="EMBL" id="JBJKFK010005112">
    <property type="protein sequence ID" value="KAL3308512.1"/>
    <property type="molecule type" value="Genomic_DNA"/>
</dbReference>
<name>A0ABD2PNQ0_9PLAT</name>
<feature type="transmembrane region" description="Helical" evidence="1">
    <location>
        <begin position="214"/>
        <end position="239"/>
    </location>
</feature>
<protein>
    <recommendedName>
        <fullName evidence="2">DUF4781 domain-containing protein</fullName>
    </recommendedName>
</protein>
<dbReference type="PANTHER" id="PTHR21115:SF0">
    <property type="entry name" value="GH06117P-RELATED"/>
    <property type="match status" value="1"/>
</dbReference>
<dbReference type="AlphaFoldDB" id="A0ABD2PNQ0"/>
<keyword evidence="1" id="KW-0812">Transmembrane</keyword>
<gene>
    <name evidence="3" type="ORF">Ciccas_012956</name>
</gene>
<proteinExistence type="predicted"/>
<dbReference type="PANTHER" id="PTHR21115">
    <property type="entry name" value="GH06117P-RELATED"/>
    <property type="match status" value="1"/>
</dbReference>
<organism evidence="3 4">
    <name type="scientific">Cichlidogyrus casuarinus</name>
    <dbReference type="NCBI Taxonomy" id="1844966"/>
    <lineage>
        <taxon>Eukaryota</taxon>
        <taxon>Metazoa</taxon>
        <taxon>Spiralia</taxon>
        <taxon>Lophotrochozoa</taxon>
        <taxon>Platyhelminthes</taxon>
        <taxon>Monogenea</taxon>
        <taxon>Monopisthocotylea</taxon>
        <taxon>Dactylogyridea</taxon>
        <taxon>Ancyrocephalidae</taxon>
        <taxon>Cichlidogyrus</taxon>
    </lineage>
</organism>
<keyword evidence="4" id="KW-1185">Reference proteome</keyword>
<evidence type="ECO:0000313" key="3">
    <source>
        <dbReference type="EMBL" id="KAL3308512.1"/>
    </source>
</evidence>
<evidence type="ECO:0000313" key="4">
    <source>
        <dbReference type="Proteomes" id="UP001626550"/>
    </source>
</evidence>
<evidence type="ECO:0000259" key="2">
    <source>
        <dbReference type="Pfam" id="PF16013"/>
    </source>
</evidence>
<dbReference type="Proteomes" id="UP001626550">
    <property type="component" value="Unassembled WGS sequence"/>
</dbReference>
<accession>A0ABD2PNQ0</accession>
<dbReference type="InterPro" id="IPR031962">
    <property type="entry name" value="DUF4781"/>
</dbReference>
<sequence>MDASNFSQYKKYVDDLFSRHGSSFGAADFDQIFDENHSFHEDLLTHLKRLFATNELQLQLLEKLDRSCINPLRLKVAYLMFGAPELTEEKTLHTEKEQEVIDKVCATIENQYSHDEVLFNCLYAITRNRRSKLAYYHILFKVRNPDLTMSRKVSYIDRESRIYPSWENFLQNNKLSPLHNDILIPEKGKYVYKVNGKVCKEPKGNFRLNKVNKILTYTGTVVSTTAVAAWAVAIGAIAVTAVSPLIWIAAGVLVGVSGSMTVANSADRYQNGVGLAATVARGSSSIALNDVRGLKAVLAIGGGIGVKIVNNTIKIMRQPDKLVIPGLESQTTPEIQAMFSALSPQYQMVVNQYLIIRHKFKSGTLTISDFLEFNSMLLVEFNVLDWTLTSSLLQSDLVIPTCSQPRQTDLIKWNRTKRPHLKIRLLNEKSAELLDLIDRFRMLMLELEVRVR</sequence>